<evidence type="ECO:0008006" key="10">
    <source>
        <dbReference type="Google" id="ProtNLM"/>
    </source>
</evidence>
<feature type="transmembrane region" description="Helical" evidence="7">
    <location>
        <begin position="282"/>
        <end position="304"/>
    </location>
</feature>
<evidence type="ECO:0000256" key="5">
    <source>
        <dbReference type="ARBA" id="ARBA00023136"/>
    </source>
</evidence>
<feature type="transmembrane region" description="Helical" evidence="7">
    <location>
        <begin position="481"/>
        <end position="501"/>
    </location>
</feature>
<dbReference type="InterPro" id="IPR002293">
    <property type="entry name" value="AA/rel_permease1"/>
</dbReference>
<feature type="transmembrane region" description="Helical" evidence="7">
    <location>
        <begin position="123"/>
        <end position="146"/>
    </location>
</feature>
<dbReference type="PIRSF" id="PIRSF006060">
    <property type="entry name" value="AA_transporter"/>
    <property type="match status" value="1"/>
</dbReference>
<proteinExistence type="predicted"/>
<sequence>MLPSSSPTLTGLQQSTDVSLSQEPEDDVLLARLGYKGEFQRAFSRMETIAFAFSIMGGCSSVTGTYFFPLIAGVPWTCWYVFGWLIPSVFVLCVAMSLAELVSSMPTSGGIYYFAAKLAPERYSALVSWITGWANVTGQIALLASIDYQSAQMLAVGIQVGSDGKINPGPAWIYGMLVAVLLSHALVCSSATRVIARLTFFYAGIYVGMSLALSIALFVVAGPNRVSAGDAFLLFENNTGWTNNGWAFLLSFTSAMWDLTGFDVAVHISEEVANAAESTPVAIVQGVGATVILGLLLSIAMSFATRSVSDILASGSPLPAGQLYLEVFGKKGMLAVWSILFSIQWMNGVTQGIDASRVTFAFARDNGLPAARWLKKVNRYTQTPINAVWFVVLISAIIGLLSFSSTALSSMAGATVAALYFSYAIPIFFRITTGRSKFKPGPFSLGRFAIAIGVIAVVWSLFVAILLMFPSTEKIRTVNDMNYTVVIVAAVFILSGLSWIISARKWFIGPVPNIRLSDARSESPSEKGEKGEKVAIT</sequence>
<evidence type="ECO:0000256" key="7">
    <source>
        <dbReference type="SAM" id="Phobius"/>
    </source>
</evidence>
<evidence type="ECO:0000256" key="1">
    <source>
        <dbReference type="ARBA" id="ARBA00004141"/>
    </source>
</evidence>
<feature type="region of interest" description="Disordered" evidence="6">
    <location>
        <begin position="1"/>
        <end position="20"/>
    </location>
</feature>
<dbReference type="HOGENOM" id="CLU_004495_0_3_1"/>
<evidence type="ECO:0000313" key="8">
    <source>
        <dbReference type="EMBL" id="KIL65630.1"/>
    </source>
</evidence>
<dbReference type="InParanoid" id="A0A0C2SQS2"/>
<evidence type="ECO:0000256" key="6">
    <source>
        <dbReference type="SAM" id="MobiDB-lite"/>
    </source>
</evidence>
<feature type="transmembrane region" description="Helical" evidence="7">
    <location>
        <begin position="411"/>
        <end position="433"/>
    </location>
</feature>
<accession>A0A0C2SQS2</accession>
<gene>
    <name evidence="8" type="ORF">M378DRAFT_76827</name>
</gene>
<keyword evidence="5 7" id="KW-0472">Membrane</keyword>
<dbReference type="EMBL" id="KN818241">
    <property type="protein sequence ID" value="KIL65630.1"/>
    <property type="molecule type" value="Genomic_DNA"/>
</dbReference>
<dbReference type="Pfam" id="PF13520">
    <property type="entry name" value="AA_permease_2"/>
    <property type="match status" value="1"/>
</dbReference>
<feature type="transmembrane region" description="Helical" evidence="7">
    <location>
        <begin position="445"/>
        <end position="469"/>
    </location>
</feature>
<keyword evidence="4 7" id="KW-1133">Transmembrane helix</keyword>
<dbReference type="AlphaFoldDB" id="A0A0C2SQS2"/>
<organism evidence="8 9">
    <name type="scientific">Amanita muscaria (strain Koide BX008)</name>
    <dbReference type="NCBI Taxonomy" id="946122"/>
    <lineage>
        <taxon>Eukaryota</taxon>
        <taxon>Fungi</taxon>
        <taxon>Dikarya</taxon>
        <taxon>Basidiomycota</taxon>
        <taxon>Agaricomycotina</taxon>
        <taxon>Agaricomycetes</taxon>
        <taxon>Agaricomycetidae</taxon>
        <taxon>Agaricales</taxon>
        <taxon>Pluteineae</taxon>
        <taxon>Amanitaceae</taxon>
        <taxon>Amanita</taxon>
    </lineage>
</organism>
<keyword evidence="2" id="KW-0813">Transport</keyword>
<dbReference type="STRING" id="946122.A0A0C2SQS2"/>
<evidence type="ECO:0000313" key="9">
    <source>
        <dbReference type="Proteomes" id="UP000054549"/>
    </source>
</evidence>
<dbReference type="PANTHER" id="PTHR45649">
    <property type="entry name" value="AMINO-ACID PERMEASE BAT1"/>
    <property type="match status" value="1"/>
</dbReference>
<dbReference type="PANTHER" id="PTHR45649:SF6">
    <property type="entry name" value="GABA-SPECIFIC PERMEASE"/>
    <property type="match status" value="1"/>
</dbReference>
<feature type="transmembrane region" description="Helical" evidence="7">
    <location>
        <begin position="171"/>
        <end position="188"/>
    </location>
</feature>
<evidence type="ECO:0000256" key="4">
    <source>
        <dbReference type="ARBA" id="ARBA00022989"/>
    </source>
</evidence>
<evidence type="ECO:0000256" key="2">
    <source>
        <dbReference type="ARBA" id="ARBA00022448"/>
    </source>
</evidence>
<dbReference type="GO" id="GO:0022857">
    <property type="term" value="F:transmembrane transporter activity"/>
    <property type="evidence" value="ECO:0007669"/>
    <property type="project" value="InterPro"/>
</dbReference>
<keyword evidence="3 7" id="KW-0812">Transmembrane</keyword>
<reference evidence="8 9" key="1">
    <citation type="submission" date="2014-04" db="EMBL/GenBank/DDBJ databases">
        <title>Evolutionary Origins and Diversification of the Mycorrhizal Mutualists.</title>
        <authorList>
            <consortium name="DOE Joint Genome Institute"/>
            <consortium name="Mycorrhizal Genomics Consortium"/>
            <person name="Kohler A."/>
            <person name="Kuo A."/>
            <person name="Nagy L.G."/>
            <person name="Floudas D."/>
            <person name="Copeland A."/>
            <person name="Barry K.W."/>
            <person name="Cichocki N."/>
            <person name="Veneault-Fourrey C."/>
            <person name="LaButti K."/>
            <person name="Lindquist E.A."/>
            <person name="Lipzen A."/>
            <person name="Lundell T."/>
            <person name="Morin E."/>
            <person name="Murat C."/>
            <person name="Riley R."/>
            <person name="Ohm R."/>
            <person name="Sun H."/>
            <person name="Tunlid A."/>
            <person name="Henrissat B."/>
            <person name="Grigoriev I.V."/>
            <person name="Hibbett D.S."/>
            <person name="Martin F."/>
        </authorList>
    </citation>
    <scope>NUCLEOTIDE SEQUENCE [LARGE SCALE GENOMIC DNA]</scope>
    <source>
        <strain evidence="8 9">Koide BX008</strain>
    </source>
</reference>
<dbReference type="OrthoDB" id="4476201at2759"/>
<feature type="region of interest" description="Disordered" evidence="6">
    <location>
        <begin position="518"/>
        <end position="537"/>
    </location>
</feature>
<comment type="subcellular location">
    <subcellularLocation>
        <location evidence="1">Membrane</location>
        <topology evidence="1">Multi-pass membrane protein</topology>
    </subcellularLocation>
</comment>
<name>A0A0C2SQS2_AMAMK</name>
<keyword evidence="9" id="KW-1185">Reference proteome</keyword>
<dbReference type="Proteomes" id="UP000054549">
    <property type="component" value="Unassembled WGS sequence"/>
</dbReference>
<dbReference type="GO" id="GO:0016020">
    <property type="term" value="C:membrane"/>
    <property type="evidence" value="ECO:0007669"/>
    <property type="project" value="UniProtKB-SubCell"/>
</dbReference>
<protein>
    <recommendedName>
        <fullName evidence="10">Amino acid transporter</fullName>
    </recommendedName>
</protein>
<dbReference type="Gene3D" id="1.20.1740.10">
    <property type="entry name" value="Amino acid/polyamine transporter I"/>
    <property type="match status" value="1"/>
</dbReference>
<evidence type="ECO:0000256" key="3">
    <source>
        <dbReference type="ARBA" id="ARBA00022692"/>
    </source>
</evidence>
<feature type="transmembrane region" description="Helical" evidence="7">
    <location>
        <begin position="80"/>
        <end position="102"/>
    </location>
</feature>
<feature type="transmembrane region" description="Helical" evidence="7">
    <location>
        <begin position="385"/>
        <end position="405"/>
    </location>
</feature>
<feature type="transmembrane region" description="Helical" evidence="7">
    <location>
        <begin position="49"/>
        <end position="68"/>
    </location>
</feature>
<feature type="transmembrane region" description="Helical" evidence="7">
    <location>
        <begin position="200"/>
        <end position="221"/>
    </location>
</feature>